<reference evidence="1" key="2">
    <citation type="journal article" date="2015" name="Fish Shellfish Immunol.">
        <title>Early steps in the European eel (Anguilla anguilla)-Vibrio vulnificus interaction in the gills: Role of the RtxA13 toxin.</title>
        <authorList>
            <person name="Callol A."/>
            <person name="Pajuelo D."/>
            <person name="Ebbesson L."/>
            <person name="Teles M."/>
            <person name="MacKenzie S."/>
            <person name="Amaro C."/>
        </authorList>
    </citation>
    <scope>NUCLEOTIDE SEQUENCE</scope>
</reference>
<dbReference type="AlphaFoldDB" id="A0A0E9X5J6"/>
<proteinExistence type="predicted"/>
<accession>A0A0E9X5J6</accession>
<organism evidence="1">
    <name type="scientific">Anguilla anguilla</name>
    <name type="common">European freshwater eel</name>
    <name type="synonym">Muraena anguilla</name>
    <dbReference type="NCBI Taxonomy" id="7936"/>
    <lineage>
        <taxon>Eukaryota</taxon>
        <taxon>Metazoa</taxon>
        <taxon>Chordata</taxon>
        <taxon>Craniata</taxon>
        <taxon>Vertebrata</taxon>
        <taxon>Euteleostomi</taxon>
        <taxon>Actinopterygii</taxon>
        <taxon>Neopterygii</taxon>
        <taxon>Teleostei</taxon>
        <taxon>Anguilliformes</taxon>
        <taxon>Anguillidae</taxon>
        <taxon>Anguilla</taxon>
    </lineage>
</organism>
<sequence length="59" mass="6512">MSNKSALVAGSKCSTPIHRACLRVKQHDTSHCTRPLYVLIKDSSDVCLDSFFPLECSQS</sequence>
<protein>
    <submittedName>
        <fullName evidence="1">Uncharacterized protein</fullName>
    </submittedName>
</protein>
<name>A0A0E9X5J6_ANGAN</name>
<evidence type="ECO:0000313" key="1">
    <source>
        <dbReference type="EMBL" id="JAH97859.1"/>
    </source>
</evidence>
<dbReference type="EMBL" id="GBXM01010718">
    <property type="protein sequence ID" value="JAH97859.1"/>
    <property type="molecule type" value="Transcribed_RNA"/>
</dbReference>
<reference evidence="1" key="1">
    <citation type="submission" date="2014-11" db="EMBL/GenBank/DDBJ databases">
        <authorList>
            <person name="Amaro Gonzalez C."/>
        </authorList>
    </citation>
    <scope>NUCLEOTIDE SEQUENCE</scope>
</reference>